<dbReference type="EMBL" id="JAEHFX010000005">
    <property type="protein sequence ID" value="MBK0403541.1"/>
    <property type="molecule type" value="Genomic_DNA"/>
</dbReference>
<dbReference type="Pfam" id="PF06835">
    <property type="entry name" value="LptC"/>
    <property type="match status" value="1"/>
</dbReference>
<evidence type="ECO:0000256" key="3">
    <source>
        <dbReference type="ARBA" id="ARBA00022692"/>
    </source>
</evidence>
<dbReference type="NCBIfam" id="TIGR04409">
    <property type="entry name" value="LptC_YrbK"/>
    <property type="match status" value="1"/>
</dbReference>
<protein>
    <submittedName>
        <fullName evidence="7">LPS export ABC transporter periplasmic protein LptC</fullName>
    </submittedName>
</protein>
<dbReference type="PANTHER" id="PTHR37481:SF1">
    <property type="entry name" value="LIPOPOLYSACCHARIDE EXPORT SYSTEM PROTEIN LPTC"/>
    <property type="match status" value="1"/>
</dbReference>
<reference evidence="7 8" key="1">
    <citation type="submission" date="2020-12" db="EMBL/GenBank/DDBJ databases">
        <title>Bacterial novel species Adhaeribacter sp. BT258 isolated from soil.</title>
        <authorList>
            <person name="Jung H.-Y."/>
        </authorList>
    </citation>
    <scope>NUCLEOTIDE SEQUENCE [LARGE SCALE GENOMIC DNA]</scope>
    <source>
        <strain evidence="7 8">BT258</strain>
    </source>
</reference>
<proteinExistence type="predicted"/>
<keyword evidence="1" id="KW-1003">Cell membrane</keyword>
<dbReference type="InterPro" id="IPR026265">
    <property type="entry name" value="LptC"/>
</dbReference>
<organism evidence="7 8">
    <name type="scientific">Adhaeribacter terrigena</name>
    <dbReference type="NCBI Taxonomy" id="2793070"/>
    <lineage>
        <taxon>Bacteria</taxon>
        <taxon>Pseudomonadati</taxon>
        <taxon>Bacteroidota</taxon>
        <taxon>Cytophagia</taxon>
        <taxon>Cytophagales</taxon>
        <taxon>Hymenobacteraceae</taxon>
        <taxon>Adhaeribacter</taxon>
    </lineage>
</organism>
<accession>A0ABS1C2B1</accession>
<dbReference type="Gene3D" id="2.60.450.10">
    <property type="entry name" value="Lipopolysaccharide (LPS) transport protein A like domain"/>
    <property type="match status" value="1"/>
</dbReference>
<keyword evidence="5" id="KW-0472">Membrane</keyword>
<dbReference type="InterPro" id="IPR052363">
    <property type="entry name" value="LPS_export_LptC"/>
</dbReference>
<feature type="signal peptide" evidence="6">
    <location>
        <begin position="1"/>
        <end position="32"/>
    </location>
</feature>
<dbReference type="Proteomes" id="UP000644147">
    <property type="component" value="Unassembled WGS sequence"/>
</dbReference>
<keyword evidence="8" id="KW-1185">Reference proteome</keyword>
<dbReference type="InterPro" id="IPR010664">
    <property type="entry name" value="LipoPS_assembly_LptC-rel"/>
</dbReference>
<feature type="chain" id="PRO_5045953785" evidence="6">
    <location>
        <begin position="33"/>
        <end position="185"/>
    </location>
</feature>
<evidence type="ECO:0000256" key="6">
    <source>
        <dbReference type="SAM" id="SignalP"/>
    </source>
</evidence>
<evidence type="ECO:0000256" key="5">
    <source>
        <dbReference type="ARBA" id="ARBA00023136"/>
    </source>
</evidence>
<keyword evidence="3" id="KW-0812">Transmembrane</keyword>
<evidence type="ECO:0000256" key="4">
    <source>
        <dbReference type="ARBA" id="ARBA00022989"/>
    </source>
</evidence>
<evidence type="ECO:0000313" key="8">
    <source>
        <dbReference type="Proteomes" id="UP000644147"/>
    </source>
</evidence>
<evidence type="ECO:0000313" key="7">
    <source>
        <dbReference type="EMBL" id="MBK0403541.1"/>
    </source>
</evidence>
<name>A0ABS1C2B1_9BACT</name>
<keyword evidence="2" id="KW-0997">Cell inner membrane</keyword>
<dbReference type="PANTHER" id="PTHR37481">
    <property type="entry name" value="LIPOPOLYSACCHARIDE EXPORT SYSTEM PROTEIN LPTC"/>
    <property type="match status" value="1"/>
</dbReference>
<comment type="caution">
    <text evidence="7">The sequence shown here is derived from an EMBL/GenBank/DDBJ whole genome shotgun (WGS) entry which is preliminary data.</text>
</comment>
<sequence>MQKNVPDKSWQLGFWLLSLVLLLNAGCGPATQDPDKQPKYTGPIMETADVKTLYSDSARLKIKLNAPLQQQYESGDGIYPKGFNLTFLDELGRITTTLQANYGKYDKESDSYLARGNVVVKNIAKNETLETEELRWHKQQQKIRTNKFVKIRTADEILTGHGLEANQDFSRYRILKPSGIFSVKE</sequence>
<keyword evidence="6" id="KW-0732">Signal</keyword>
<evidence type="ECO:0000256" key="2">
    <source>
        <dbReference type="ARBA" id="ARBA00022519"/>
    </source>
</evidence>
<keyword evidence="4" id="KW-1133">Transmembrane helix</keyword>
<evidence type="ECO:0000256" key="1">
    <source>
        <dbReference type="ARBA" id="ARBA00022475"/>
    </source>
</evidence>
<gene>
    <name evidence="7" type="primary">lptC</name>
    <name evidence="7" type="ORF">I5M27_11130</name>
</gene>